<sequence length="81" mass="9320">MVWIRTIPEDEATGMLKRYYEGARKSRGFLSERITVFSIKENNLRANQTLTSTLMEGESGLSRPEKEMIAVRVSALNHCHY</sequence>
<dbReference type="Proteomes" id="UP000782312">
    <property type="component" value="Unassembled WGS sequence"/>
</dbReference>
<evidence type="ECO:0000259" key="1">
    <source>
        <dbReference type="Pfam" id="PF02627"/>
    </source>
</evidence>
<dbReference type="AlphaFoldDB" id="A0A932I026"/>
<name>A0A932I026_UNCTE</name>
<dbReference type="EMBL" id="JACPUR010000013">
    <property type="protein sequence ID" value="MBI3126814.1"/>
    <property type="molecule type" value="Genomic_DNA"/>
</dbReference>
<evidence type="ECO:0000313" key="3">
    <source>
        <dbReference type="Proteomes" id="UP000782312"/>
    </source>
</evidence>
<feature type="domain" description="Carboxymuconolactone decarboxylase-like" evidence="1">
    <location>
        <begin position="45"/>
        <end position="81"/>
    </location>
</feature>
<dbReference type="InterPro" id="IPR003779">
    <property type="entry name" value="CMD-like"/>
</dbReference>
<reference evidence="2" key="1">
    <citation type="submission" date="2020-07" db="EMBL/GenBank/DDBJ databases">
        <title>Huge and variable diversity of episymbiotic CPR bacteria and DPANN archaea in groundwater ecosystems.</title>
        <authorList>
            <person name="He C.Y."/>
            <person name="Keren R."/>
            <person name="Whittaker M."/>
            <person name="Farag I.F."/>
            <person name="Doudna J."/>
            <person name="Cate J.H.D."/>
            <person name="Banfield J.F."/>
        </authorList>
    </citation>
    <scope>NUCLEOTIDE SEQUENCE</scope>
    <source>
        <strain evidence="2">NC_groundwater_763_Ag_S-0.2um_68_21</strain>
    </source>
</reference>
<dbReference type="Pfam" id="PF02627">
    <property type="entry name" value="CMD"/>
    <property type="match status" value="1"/>
</dbReference>
<gene>
    <name evidence="2" type="ORF">HYZ11_04335</name>
</gene>
<protein>
    <submittedName>
        <fullName evidence="2">Carboxymuconolactone decarboxylase family protein</fullName>
    </submittedName>
</protein>
<dbReference type="SUPFAM" id="SSF69118">
    <property type="entry name" value="AhpD-like"/>
    <property type="match status" value="1"/>
</dbReference>
<dbReference type="GO" id="GO:0051920">
    <property type="term" value="F:peroxiredoxin activity"/>
    <property type="evidence" value="ECO:0007669"/>
    <property type="project" value="InterPro"/>
</dbReference>
<proteinExistence type="predicted"/>
<dbReference type="Gene3D" id="1.20.1290.10">
    <property type="entry name" value="AhpD-like"/>
    <property type="match status" value="1"/>
</dbReference>
<evidence type="ECO:0000313" key="2">
    <source>
        <dbReference type="EMBL" id="MBI3126814.1"/>
    </source>
</evidence>
<dbReference type="InterPro" id="IPR029032">
    <property type="entry name" value="AhpD-like"/>
</dbReference>
<organism evidence="2 3">
    <name type="scientific">Tectimicrobiota bacterium</name>
    <dbReference type="NCBI Taxonomy" id="2528274"/>
    <lineage>
        <taxon>Bacteria</taxon>
        <taxon>Pseudomonadati</taxon>
        <taxon>Nitrospinota/Tectimicrobiota group</taxon>
        <taxon>Candidatus Tectimicrobiota</taxon>
    </lineage>
</organism>
<accession>A0A932I026</accession>
<comment type="caution">
    <text evidence="2">The sequence shown here is derived from an EMBL/GenBank/DDBJ whole genome shotgun (WGS) entry which is preliminary data.</text>
</comment>